<gene>
    <name evidence="1" type="ORF">SAMN05444401_3175</name>
</gene>
<dbReference type="AlphaFoldDB" id="A0A1M6JNT1"/>
<protein>
    <submittedName>
        <fullName evidence="1">Uncharacterized protein</fullName>
    </submittedName>
</protein>
<reference evidence="1 2" key="1">
    <citation type="submission" date="2016-11" db="EMBL/GenBank/DDBJ databases">
        <authorList>
            <person name="Jaros S."/>
            <person name="Januszkiewicz K."/>
            <person name="Wedrychowicz H."/>
        </authorList>
    </citation>
    <scope>NUCLEOTIDE SEQUENCE [LARGE SCALE GENOMIC DNA]</scope>
    <source>
        <strain evidence="1 2">DSM 21864</strain>
    </source>
</reference>
<dbReference type="Proteomes" id="UP000184080">
    <property type="component" value="Unassembled WGS sequence"/>
</dbReference>
<accession>A0A1M6JNT1</accession>
<proteinExistence type="predicted"/>
<sequence>MINYYLPSPQFLTGANAISIVSHPLEIQPGNPVKIVKPWFGNLCAVQLPDGMIHRRFAWFELRPENPCVTPHTPGSFATVISTTGHGNPPHVKVGTRVRIVKCIPTTFYDLKLSNGKYHRWLAEFELANPI</sequence>
<name>A0A1M6JNT1_9CLOT</name>
<keyword evidence="2" id="KW-1185">Reference proteome</keyword>
<evidence type="ECO:0000313" key="1">
    <source>
        <dbReference type="EMBL" id="SHJ48425.1"/>
    </source>
</evidence>
<evidence type="ECO:0000313" key="2">
    <source>
        <dbReference type="Proteomes" id="UP000184080"/>
    </source>
</evidence>
<dbReference type="EMBL" id="FQZO01000005">
    <property type="protein sequence ID" value="SHJ48425.1"/>
    <property type="molecule type" value="Genomic_DNA"/>
</dbReference>
<organism evidence="1 2">
    <name type="scientific">Clostridium amylolyticum</name>
    <dbReference type="NCBI Taxonomy" id="1121298"/>
    <lineage>
        <taxon>Bacteria</taxon>
        <taxon>Bacillati</taxon>
        <taxon>Bacillota</taxon>
        <taxon>Clostridia</taxon>
        <taxon>Eubacteriales</taxon>
        <taxon>Clostridiaceae</taxon>
        <taxon>Clostridium</taxon>
    </lineage>
</organism>